<dbReference type="Ensembl" id="ENSPSMT00000023212.1">
    <property type="protein sequence ID" value="ENSPSMP00000020023.1"/>
    <property type="gene ID" value="ENSPSMG00000014151.1"/>
</dbReference>
<proteinExistence type="predicted"/>
<dbReference type="GO" id="GO:0019901">
    <property type="term" value="F:protein kinase binding"/>
    <property type="evidence" value="ECO:0007669"/>
    <property type="project" value="Ensembl"/>
</dbReference>
<dbReference type="Proteomes" id="UP000694414">
    <property type="component" value="Unplaced"/>
</dbReference>
<organism evidence="1 2">
    <name type="scientific">Prolemur simus</name>
    <name type="common">Greater bamboo lemur</name>
    <name type="synonym">Hapalemur simus</name>
    <dbReference type="NCBI Taxonomy" id="1328070"/>
    <lineage>
        <taxon>Eukaryota</taxon>
        <taxon>Metazoa</taxon>
        <taxon>Chordata</taxon>
        <taxon>Craniata</taxon>
        <taxon>Vertebrata</taxon>
        <taxon>Euteleostomi</taxon>
        <taxon>Mammalia</taxon>
        <taxon>Eutheria</taxon>
        <taxon>Euarchontoglires</taxon>
        <taxon>Primates</taxon>
        <taxon>Strepsirrhini</taxon>
        <taxon>Lemuriformes</taxon>
        <taxon>Lemuridae</taxon>
        <taxon>Prolemur</taxon>
    </lineage>
</organism>
<dbReference type="Pfam" id="PF15666">
    <property type="entry name" value="HGAL"/>
    <property type="match status" value="1"/>
</dbReference>
<dbReference type="GO" id="GO:0003779">
    <property type="term" value="F:actin binding"/>
    <property type="evidence" value="ECO:0007669"/>
    <property type="project" value="Ensembl"/>
</dbReference>
<dbReference type="PANTHER" id="PTHR35351">
    <property type="entry name" value="GERMINAL CENTER-ASSOCIATED SIGNALING AND MOTILITY-LIKE PROTEIN"/>
    <property type="match status" value="1"/>
</dbReference>
<dbReference type="PANTHER" id="PTHR35351:SF2">
    <property type="entry name" value="GERMINAL CENTER-ASSOCIATED SIGNALING AND MOTILITY PROTEIN"/>
    <property type="match status" value="1"/>
</dbReference>
<sequence length="179" mass="20847">MGNSLRRENSFRWQRDTQEMPWNLRLQNTKQRTSRCWDCHIAEGCFCLPWKKTHIFKERQDSQKENEGISSAPIQGTSDQTYTEELCYTLINHGVLQRRPSGNSAEEYYENVSSEAERPRKCLGGTETEYSLLHVPSTPRHPPSPEDVYELLMPPRVSSHFLQQPRLLTAPPETKFSHL</sequence>
<protein>
    <submittedName>
        <fullName evidence="1">Germinal center associated signaling and motility</fullName>
    </submittedName>
</protein>
<dbReference type="GO" id="GO:0050855">
    <property type="term" value="P:regulation of B cell receptor signaling pathway"/>
    <property type="evidence" value="ECO:0007669"/>
    <property type="project" value="Ensembl"/>
</dbReference>
<accession>A0A8C8ZLR3</accession>
<dbReference type="GO" id="GO:2000402">
    <property type="term" value="P:negative regulation of lymphocyte migration"/>
    <property type="evidence" value="ECO:0007669"/>
    <property type="project" value="Ensembl"/>
</dbReference>
<evidence type="ECO:0000313" key="2">
    <source>
        <dbReference type="Proteomes" id="UP000694414"/>
    </source>
</evidence>
<dbReference type="InterPro" id="IPR031364">
    <property type="entry name" value="GC_assoc_lym"/>
</dbReference>
<dbReference type="GeneTree" id="ENSGT00940000158134"/>
<reference evidence="1" key="2">
    <citation type="submission" date="2025-09" db="UniProtKB">
        <authorList>
            <consortium name="Ensembl"/>
        </authorList>
    </citation>
    <scope>IDENTIFICATION</scope>
</reference>
<evidence type="ECO:0000313" key="1">
    <source>
        <dbReference type="Ensembl" id="ENSPSMP00000020023.1"/>
    </source>
</evidence>
<dbReference type="GO" id="GO:0045159">
    <property type="term" value="F:myosin II binding"/>
    <property type="evidence" value="ECO:0007669"/>
    <property type="project" value="Ensembl"/>
</dbReference>
<name>A0A8C8ZLR3_PROSS</name>
<gene>
    <name evidence="1" type="primary">GCSAM</name>
</gene>
<keyword evidence="2" id="KW-1185">Reference proteome</keyword>
<reference evidence="1" key="1">
    <citation type="submission" date="2025-08" db="UniProtKB">
        <authorList>
            <consortium name="Ensembl"/>
        </authorList>
    </citation>
    <scope>IDENTIFICATION</scope>
</reference>
<dbReference type="AlphaFoldDB" id="A0A8C8ZLR3"/>